<dbReference type="InterPro" id="IPR023875">
    <property type="entry name" value="DNA_repair_put"/>
</dbReference>
<evidence type="ECO:0000313" key="3">
    <source>
        <dbReference type="Proteomes" id="UP000004416"/>
    </source>
</evidence>
<dbReference type="InterPro" id="IPR025404">
    <property type="entry name" value="DUF4130"/>
</dbReference>
<name>G9XKP0_DESHA</name>
<dbReference type="Pfam" id="PF13566">
    <property type="entry name" value="DUF4130"/>
    <property type="match status" value="1"/>
</dbReference>
<dbReference type="AlphaFoldDB" id="G9XKP0"/>
<dbReference type="PATRIC" id="fig|537010.4.peg.1414"/>
<proteinExistence type="predicted"/>
<feature type="domain" description="DUF4130" evidence="1">
    <location>
        <begin position="86"/>
        <end position="246"/>
    </location>
</feature>
<dbReference type="NCBIfam" id="TIGR03915">
    <property type="entry name" value="SAM_7_link_chp"/>
    <property type="match status" value="1"/>
</dbReference>
<evidence type="ECO:0000259" key="1">
    <source>
        <dbReference type="Pfam" id="PF13566"/>
    </source>
</evidence>
<accession>G9XKP0</accession>
<dbReference type="Proteomes" id="UP000004416">
    <property type="component" value="Unassembled WGS sequence"/>
</dbReference>
<comment type="caution">
    <text evidence="2">The sequence shown here is derived from an EMBL/GenBank/DDBJ whole genome shotgun (WGS) entry which is preliminary data.</text>
</comment>
<reference evidence="2 3" key="1">
    <citation type="submission" date="2011-08" db="EMBL/GenBank/DDBJ databases">
        <authorList>
            <person name="Weinstock G."/>
            <person name="Sodergren E."/>
            <person name="Clifton S."/>
            <person name="Fulton L."/>
            <person name="Fulton B."/>
            <person name="Courtney L."/>
            <person name="Fronick C."/>
            <person name="Harrison M."/>
            <person name="Strong C."/>
            <person name="Farmer C."/>
            <person name="Delahaunty K."/>
            <person name="Markovic C."/>
            <person name="Hall O."/>
            <person name="Minx P."/>
            <person name="Tomlinson C."/>
            <person name="Mitreva M."/>
            <person name="Hou S."/>
            <person name="Chen J."/>
            <person name="Wollam A."/>
            <person name="Pepin K.H."/>
            <person name="Johnson M."/>
            <person name="Bhonagiri V."/>
            <person name="Zhang X."/>
            <person name="Suruliraj S."/>
            <person name="Warren W."/>
            <person name="Chinwalla A."/>
            <person name="Mardis E.R."/>
            <person name="Wilson R.K."/>
        </authorList>
    </citation>
    <scope>NUCLEOTIDE SEQUENCE [LARGE SCALE GENOMIC DNA]</scope>
    <source>
        <strain evidence="2 3">DP7</strain>
    </source>
</reference>
<sequence>MFDGATLVYKYDGSFEGLMCCVFASYEHKEIPCDILPPEGQPGLFDILKTIETDHQKAQRVYDSIPIRISLEAQELVKLGFLTCTPQKERLIFLFLRLGYKVGGKVMGMLTDDNVHALQKAVRNLTCESHRYKGFVRFSIYNEALVAMIEPENFVLPLLAYHFSNRYPNEVFMIFDKTHKAALIHQAGRVEIVDVEEWELPELEEKEVEYRRLWQQFYKTIAIASRDNPRCRMNFMPKRFWKHLTEFYPEQKIRAGEAKEDKFQEKKLILGEQPMLPDRS</sequence>
<dbReference type="RefSeq" id="WP_005810646.1">
    <property type="nucleotide sequence ID" value="NZ_JH414458.1"/>
</dbReference>
<organism evidence="2 3">
    <name type="scientific">Desulfitobacterium hafniense DP7</name>
    <dbReference type="NCBI Taxonomy" id="537010"/>
    <lineage>
        <taxon>Bacteria</taxon>
        <taxon>Bacillati</taxon>
        <taxon>Bacillota</taxon>
        <taxon>Clostridia</taxon>
        <taxon>Eubacteriales</taxon>
        <taxon>Desulfitobacteriaceae</taxon>
        <taxon>Desulfitobacterium</taxon>
    </lineage>
</organism>
<evidence type="ECO:0000313" key="2">
    <source>
        <dbReference type="EMBL" id="EHL07768.1"/>
    </source>
</evidence>
<dbReference type="EMBL" id="AFZX01000037">
    <property type="protein sequence ID" value="EHL07768.1"/>
    <property type="molecule type" value="Genomic_DNA"/>
</dbReference>
<dbReference type="HOGENOM" id="CLU_068835_1_0_9"/>
<gene>
    <name evidence="2" type="ORF">HMPREF0322_01523</name>
</gene>
<protein>
    <submittedName>
        <fullName evidence="2">Putative DNA metabolism protein</fullName>
    </submittedName>
</protein>